<feature type="coiled-coil region" evidence="1">
    <location>
        <begin position="102"/>
        <end position="129"/>
    </location>
</feature>
<evidence type="ECO:0000313" key="3">
    <source>
        <dbReference type="EMBL" id="ALL00632.1"/>
    </source>
</evidence>
<dbReference type="Proteomes" id="UP000196694">
    <property type="component" value="Unassembled WGS sequence"/>
</dbReference>
<dbReference type="AlphaFoldDB" id="A0A0P0N2S3"/>
<reference evidence="4 6" key="2">
    <citation type="submission" date="2017-05" db="EMBL/GenBank/DDBJ databases">
        <title>The draft genome of the hyperthermophilic archaeon 'Pyrodictium delaneyi strain Hulk', an iron and nitrate reducer, reveals the capacity for sulfate reduction.</title>
        <authorList>
            <person name="Demey L.M."/>
            <person name="Miller C."/>
            <person name="Manzella M."/>
            <person name="Reguera G."/>
            <person name="Kashefi K."/>
        </authorList>
    </citation>
    <scope>NUCLEOTIDE SEQUENCE [LARGE SCALE GENOMIC DNA]</scope>
    <source>
        <strain evidence="4 6">Hulk</strain>
    </source>
</reference>
<evidence type="ECO:0000313" key="5">
    <source>
        <dbReference type="Proteomes" id="UP000058613"/>
    </source>
</evidence>
<dbReference type="GeneID" id="26098917"/>
<dbReference type="Proteomes" id="UP000058613">
    <property type="component" value="Chromosome"/>
</dbReference>
<evidence type="ECO:0000256" key="2">
    <source>
        <dbReference type="SAM" id="MobiDB-lite"/>
    </source>
</evidence>
<protein>
    <submittedName>
        <fullName evidence="3">Uncharacterized protein</fullName>
    </submittedName>
</protein>
<dbReference type="STRING" id="1273541.Pyrde_0582"/>
<accession>A0A0P0N2S3</accession>
<feature type="region of interest" description="Disordered" evidence="2">
    <location>
        <begin position="1"/>
        <end position="29"/>
    </location>
</feature>
<dbReference type="EMBL" id="NCQP01000007">
    <property type="protein sequence ID" value="OWJ54088.1"/>
    <property type="molecule type" value="Genomic_DNA"/>
</dbReference>
<dbReference type="EMBL" id="CP013011">
    <property type="protein sequence ID" value="ALL00632.1"/>
    <property type="molecule type" value="Genomic_DNA"/>
</dbReference>
<evidence type="ECO:0000313" key="4">
    <source>
        <dbReference type="EMBL" id="OWJ54088.1"/>
    </source>
</evidence>
<keyword evidence="6" id="KW-1185">Reference proteome</keyword>
<dbReference type="KEGG" id="pdl:Pyrde_0582"/>
<sequence length="142" mass="15933">MSYRRGRYPSGAPRRGPPRGGGPAGKPRPLPLPDGKCNPLCPHFKCLNNALTIVRKPSHGKMHRVAYCRWIGDECIGGSCQYAACTLKALLPDGTCLYAKEKQQRETRIEDLEKELAAEEETMSRVERLMRKKGYGFDEDLL</sequence>
<reference evidence="3 5" key="1">
    <citation type="submission" date="2015-10" db="EMBL/GenBank/DDBJ databases">
        <title>Complete genome sequence of hyperthermophilic archaeon Pyrodictium delaneyi Su06.</title>
        <authorList>
            <person name="Jung J.-H."/>
            <person name="Lin J."/>
            <person name="Holden J.F."/>
            <person name="Park C.-S."/>
        </authorList>
    </citation>
    <scope>NUCLEOTIDE SEQUENCE [LARGE SCALE GENOMIC DNA]</scope>
    <source>
        <strain evidence="3 5">Su06</strain>
    </source>
</reference>
<dbReference type="RefSeq" id="WP_055408069.1">
    <property type="nucleotide sequence ID" value="NZ_CP013011.1"/>
</dbReference>
<keyword evidence="1" id="KW-0175">Coiled coil</keyword>
<name>A0A0P0N2S3_9CREN</name>
<proteinExistence type="predicted"/>
<dbReference type="OrthoDB" id="30814at2157"/>
<evidence type="ECO:0000256" key="1">
    <source>
        <dbReference type="SAM" id="Coils"/>
    </source>
</evidence>
<evidence type="ECO:0000313" key="6">
    <source>
        <dbReference type="Proteomes" id="UP000196694"/>
    </source>
</evidence>
<gene>
    <name evidence="4" type="ORF">Pdsh_09515</name>
    <name evidence="3" type="ORF">Pyrde_0582</name>
</gene>
<organism evidence="3 5">
    <name type="scientific">Pyrodictium delaneyi</name>
    <dbReference type="NCBI Taxonomy" id="1273541"/>
    <lineage>
        <taxon>Archaea</taxon>
        <taxon>Thermoproteota</taxon>
        <taxon>Thermoprotei</taxon>
        <taxon>Desulfurococcales</taxon>
        <taxon>Pyrodictiaceae</taxon>
        <taxon>Pyrodictium</taxon>
    </lineage>
</organism>